<keyword evidence="5 7" id="KW-0964">Secreted</keyword>
<evidence type="ECO:0000256" key="4">
    <source>
        <dbReference type="ARBA" id="ARBA00016244"/>
    </source>
</evidence>
<dbReference type="RefSeq" id="WP_227732964.1">
    <property type="nucleotide sequence ID" value="NZ_JAJEPV010000010.1"/>
</dbReference>
<name>A0AAE3D7R6_9FIRM</name>
<keyword evidence="12" id="KW-1185">Reference proteome</keyword>
<organism evidence="11 12">
    <name type="scientific">Waltera acetigignens</name>
    <dbReference type="NCBI Taxonomy" id="2981769"/>
    <lineage>
        <taxon>Bacteria</taxon>
        <taxon>Bacillati</taxon>
        <taxon>Bacillota</taxon>
        <taxon>Clostridia</taxon>
        <taxon>Lachnospirales</taxon>
        <taxon>Lachnospiraceae</taxon>
        <taxon>Waltera</taxon>
    </lineage>
</organism>
<evidence type="ECO:0000256" key="7">
    <source>
        <dbReference type="RuleBase" id="RU362065"/>
    </source>
</evidence>
<evidence type="ECO:0000256" key="1">
    <source>
        <dbReference type="ARBA" id="ARBA00004365"/>
    </source>
</evidence>
<dbReference type="SUPFAM" id="SSF64518">
    <property type="entry name" value="Phase 1 flagellin"/>
    <property type="match status" value="1"/>
</dbReference>
<protein>
    <recommendedName>
        <fullName evidence="4 7">Flagellar hook-associated protein 1</fullName>
        <shortName evidence="7">HAP1</shortName>
    </recommendedName>
</protein>
<dbReference type="PANTHER" id="PTHR30033:SF2">
    <property type="entry name" value="FLAGELLAR HOOK PROTEIN"/>
    <property type="match status" value="1"/>
</dbReference>
<evidence type="ECO:0000256" key="3">
    <source>
        <dbReference type="ARBA" id="ARBA00009677"/>
    </source>
</evidence>
<dbReference type="GO" id="GO:0044780">
    <property type="term" value="P:bacterial-type flagellum assembly"/>
    <property type="evidence" value="ECO:0007669"/>
    <property type="project" value="InterPro"/>
</dbReference>
<proteinExistence type="inferred from homology"/>
<evidence type="ECO:0000256" key="2">
    <source>
        <dbReference type="ARBA" id="ARBA00004613"/>
    </source>
</evidence>
<comment type="caution">
    <text evidence="11">The sequence shown here is derived from an EMBL/GenBank/DDBJ whole genome shotgun (WGS) entry which is preliminary data.</text>
</comment>
<keyword evidence="11" id="KW-0969">Cilium</keyword>
<keyword evidence="6 7" id="KW-0975">Bacterial flagellum</keyword>
<dbReference type="EMBL" id="JAJEPV010000010">
    <property type="protein sequence ID" value="MCC2119070.1"/>
    <property type="molecule type" value="Genomic_DNA"/>
</dbReference>
<dbReference type="GO" id="GO:0009424">
    <property type="term" value="C:bacterial-type flagellum hook"/>
    <property type="evidence" value="ECO:0007669"/>
    <property type="project" value="UniProtKB-UniRule"/>
</dbReference>
<dbReference type="NCBIfam" id="TIGR02492">
    <property type="entry name" value="flgK_ends"/>
    <property type="match status" value="1"/>
</dbReference>
<evidence type="ECO:0000259" key="10">
    <source>
        <dbReference type="Pfam" id="PF22638"/>
    </source>
</evidence>
<dbReference type="Pfam" id="PF22638">
    <property type="entry name" value="FlgK_D1"/>
    <property type="match status" value="1"/>
</dbReference>
<reference evidence="11 12" key="1">
    <citation type="submission" date="2021-10" db="EMBL/GenBank/DDBJ databases">
        <title>Anaerobic single-cell dispensing facilitates the cultivation of human gut bacteria.</title>
        <authorList>
            <person name="Afrizal A."/>
        </authorList>
    </citation>
    <scope>NUCLEOTIDE SEQUENCE [LARGE SCALE GENOMIC DNA]</scope>
    <source>
        <strain evidence="11 12">CLA-AA-H273</strain>
    </source>
</reference>
<sequence>MPLMGSLYIGSSGLQTSQNALNTTAHNLSNVDTTGYTRQQVQQSNRAYVTLSTDPKSISNKQTGLGVTYSRVKQVRDYFLDKTYRKESGRSMFYEVSTEVMEEVESQLGELNGEAFQTTMTDFWTAIQELSKDPSSSVTQGMLVQRAAEFVQRAGAVYSGLSSYQNNLNTQIKQNVDKINKYGNQLLTLNDQIRAIESGGIEHANDLRDARNQILDELAELTNMTFSEDRYGSVSVQIEGVDFVKDGTCYEIALKTDEATGFYTPFWPQDATYTVRADGTRDYNIDGAEVFDLSVEISSDLNTDVGGLKAMLLARGDHRANYTDLAEGKYDGVSQSVVMNIQAEFDQMIHNVVTKVNDILAKAAGVQTGDLKLADGTTRPNVRYCVSDPNGYMRMEDGSPIQLFTKVTTDGYEKVIGEDGVTEYWIMKDEDPKSPESLYTIGNLQVNPALTKEPSKLGFRLADGSEDKETADALKAAFTEEAYTLNPNVQKKTTFVDYYTDLVSQVSNSGYVFRSIYENQVTTVEATQSAREQVIGVSTDEELSNMIKFQNAYNASSRYINVISEMLDHILSTLGV</sequence>
<dbReference type="Pfam" id="PF00460">
    <property type="entry name" value="Flg_bb_rod"/>
    <property type="match status" value="1"/>
</dbReference>
<gene>
    <name evidence="7 11" type="primary">flgK</name>
    <name evidence="11" type="ORF">LKD75_05590</name>
</gene>
<dbReference type="Proteomes" id="UP001197795">
    <property type="component" value="Unassembled WGS sequence"/>
</dbReference>
<feature type="domain" description="Flagellar basal body rod protein N-terminal" evidence="8">
    <location>
        <begin position="7"/>
        <end position="37"/>
    </location>
</feature>
<dbReference type="Pfam" id="PF06429">
    <property type="entry name" value="Flg_bbr_C"/>
    <property type="match status" value="1"/>
</dbReference>
<accession>A0AAE3D7R6</accession>
<dbReference type="InterPro" id="IPR001444">
    <property type="entry name" value="Flag_bb_rod_N"/>
</dbReference>
<dbReference type="InterPro" id="IPR002371">
    <property type="entry name" value="FlgK"/>
</dbReference>
<evidence type="ECO:0000259" key="9">
    <source>
        <dbReference type="Pfam" id="PF06429"/>
    </source>
</evidence>
<dbReference type="InterPro" id="IPR053927">
    <property type="entry name" value="FlgK_helical"/>
</dbReference>
<dbReference type="PRINTS" id="PR01005">
    <property type="entry name" value="FLGHOOKAP1"/>
</dbReference>
<feature type="domain" description="Flagellar hook-associated protein FlgK helical" evidence="10">
    <location>
        <begin position="101"/>
        <end position="364"/>
    </location>
</feature>
<evidence type="ECO:0000256" key="5">
    <source>
        <dbReference type="ARBA" id="ARBA00022525"/>
    </source>
</evidence>
<evidence type="ECO:0000256" key="6">
    <source>
        <dbReference type="ARBA" id="ARBA00023143"/>
    </source>
</evidence>
<evidence type="ECO:0000313" key="12">
    <source>
        <dbReference type="Proteomes" id="UP001197795"/>
    </source>
</evidence>
<keyword evidence="11" id="KW-0282">Flagellum</keyword>
<feature type="domain" description="Flagellar basal-body/hook protein C-terminal" evidence="9">
    <location>
        <begin position="536"/>
        <end position="571"/>
    </location>
</feature>
<evidence type="ECO:0000259" key="8">
    <source>
        <dbReference type="Pfam" id="PF00460"/>
    </source>
</evidence>
<comment type="similarity">
    <text evidence="3 7">Belongs to the flagella basal body rod proteins family.</text>
</comment>
<comment type="subcellular location">
    <subcellularLocation>
        <location evidence="1 7">Bacterial flagellum</location>
    </subcellularLocation>
    <subcellularLocation>
        <location evidence="2 7">Secreted</location>
    </subcellularLocation>
</comment>
<dbReference type="InterPro" id="IPR010930">
    <property type="entry name" value="Flg_bb/hook_C_dom"/>
</dbReference>
<dbReference type="GO" id="GO:0005576">
    <property type="term" value="C:extracellular region"/>
    <property type="evidence" value="ECO:0007669"/>
    <property type="project" value="UniProtKB-SubCell"/>
</dbReference>
<dbReference type="PANTHER" id="PTHR30033">
    <property type="entry name" value="FLAGELLAR HOOK-ASSOCIATED PROTEIN 1"/>
    <property type="match status" value="1"/>
</dbReference>
<keyword evidence="11" id="KW-0966">Cell projection</keyword>
<dbReference type="AlphaFoldDB" id="A0AAE3D7R6"/>
<dbReference type="GO" id="GO:0005198">
    <property type="term" value="F:structural molecule activity"/>
    <property type="evidence" value="ECO:0007669"/>
    <property type="project" value="UniProtKB-UniRule"/>
</dbReference>
<evidence type="ECO:0000313" key="11">
    <source>
        <dbReference type="EMBL" id="MCC2119070.1"/>
    </source>
</evidence>